<evidence type="ECO:0000313" key="5">
    <source>
        <dbReference type="Proteomes" id="UP000443582"/>
    </source>
</evidence>
<reference evidence="5" key="1">
    <citation type="journal article" date="2019" name="Int. J. Syst. Evol. Microbiol.">
        <title>Halobacteriovorax valvorus sp. nov., a novel prokaryotic predator isolated from coastal seawater of China.</title>
        <authorList>
            <person name="Chen M.-X."/>
        </authorList>
    </citation>
    <scope>NUCLEOTIDE SEQUENCE [LARGE SCALE GENOMIC DNA]</scope>
    <source>
        <strain evidence="5">BL9</strain>
    </source>
</reference>
<dbReference type="Proteomes" id="UP000443582">
    <property type="component" value="Unassembled WGS sequence"/>
</dbReference>
<comment type="similarity">
    <text evidence="3">Belongs to the arginase family.</text>
</comment>
<evidence type="ECO:0000313" key="4">
    <source>
        <dbReference type="EMBL" id="RZF20977.1"/>
    </source>
</evidence>
<dbReference type="Pfam" id="PF00491">
    <property type="entry name" value="Arginase"/>
    <property type="match status" value="1"/>
</dbReference>
<dbReference type="InterPro" id="IPR006035">
    <property type="entry name" value="Ureohydrolase"/>
</dbReference>
<dbReference type="RefSeq" id="WP_115363321.1">
    <property type="nucleotide sequence ID" value="NZ_QDKL01000003.1"/>
</dbReference>
<keyword evidence="1" id="KW-0479">Metal-binding</keyword>
<dbReference type="PIRSF" id="PIRSF036979">
    <property type="entry name" value="Arginase"/>
    <property type="match status" value="1"/>
</dbReference>
<dbReference type="PRINTS" id="PR00116">
    <property type="entry name" value="ARGINASE"/>
</dbReference>
<comment type="caution">
    <text evidence="4">The sequence shown here is derived from an EMBL/GenBank/DDBJ whole genome shotgun (WGS) entry which is preliminary data.</text>
</comment>
<dbReference type="PANTHER" id="PTHR11358">
    <property type="entry name" value="ARGINASE/AGMATINASE"/>
    <property type="match status" value="1"/>
</dbReference>
<dbReference type="Gene3D" id="3.40.800.10">
    <property type="entry name" value="Ureohydrolase domain"/>
    <property type="match status" value="1"/>
</dbReference>
<keyword evidence="5" id="KW-1185">Reference proteome</keyword>
<evidence type="ECO:0000256" key="3">
    <source>
        <dbReference type="PROSITE-ProRule" id="PRU00742"/>
    </source>
</evidence>
<name>A0ABY0II12_9BACT</name>
<keyword evidence="2" id="KW-0378">Hydrolase</keyword>
<dbReference type="InterPro" id="IPR023696">
    <property type="entry name" value="Ureohydrolase_dom_sf"/>
</dbReference>
<accession>A0ABY0II12</accession>
<evidence type="ECO:0000256" key="2">
    <source>
        <dbReference type="ARBA" id="ARBA00022801"/>
    </source>
</evidence>
<dbReference type="PROSITE" id="PS51409">
    <property type="entry name" value="ARGINASE_2"/>
    <property type="match status" value="1"/>
</dbReference>
<dbReference type="PANTHER" id="PTHR11358:SF26">
    <property type="entry name" value="GUANIDINO ACID HYDROLASE, MITOCHONDRIAL"/>
    <property type="match status" value="1"/>
</dbReference>
<proteinExistence type="inferred from homology"/>
<evidence type="ECO:0000256" key="1">
    <source>
        <dbReference type="ARBA" id="ARBA00022723"/>
    </source>
</evidence>
<sequence length="366" mass="40659">MSNKENLLNDYLCPPGFGVFTVNTAKERKDKLTQSLYQSTETSEIEKKWRKSLESLSQKDGCAILGVASDCGGGIQRGANWGPLFLRNTLLEDHQEVYKACFDLGDIRVIPHLLHDKYLNDETIKSAQNALYKGKELSVSPLSIAKASVDEVFKFNQNLKLFSIGGDHSVSFPLVKAWITNRRSLGKKVGLIHFDAHTDLLRERLGIDYCFGSWLTHVLDDLESPSHCYQFGIRSTGKTKEHWEKEFGINQYWAKDVKEIGAKELALKSIKELQEQGIEEIYISFDIDALDESVASATGTPEPEGLMPHECAIMIKEFTNAFSLTGADMVEIAPLVGLSEQGSKTTLEVGAAMSALMIEAMTNANN</sequence>
<dbReference type="EMBL" id="QDKL01000003">
    <property type="protein sequence ID" value="RZF20977.1"/>
    <property type="molecule type" value="Genomic_DNA"/>
</dbReference>
<protein>
    <submittedName>
        <fullName evidence="4">Arginase family protein</fullName>
    </submittedName>
</protein>
<organism evidence="4 5">
    <name type="scientific">Halobacteriovorax vibrionivorans</name>
    <dbReference type="NCBI Taxonomy" id="2152716"/>
    <lineage>
        <taxon>Bacteria</taxon>
        <taxon>Pseudomonadati</taxon>
        <taxon>Bdellovibrionota</taxon>
        <taxon>Bacteriovoracia</taxon>
        <taxon>Bacteriovoracales</taxon>
        <taxon>Halobacteriovoraceae</taxon>
        <taxon>Halobacteriovorax</taxon>
    </lineage>
</organism>
<gene>
    <name evidence="4" type="ORF">DAY19_13410</name>
</gene>
<dbReference type="SUPFAM" id="SSF52768">
    <property type="entry name" value="Arginase/deacetylase"/>
    <property type="match status" value="1"/>
</dbReference>